<reference evidence="1" key="1">
    <citation type="submission" date="2022-11" db="EMBL/GenBank/DDBJ databases">
        <title>Genome Sequence of Nemania bipapillata.</title>
        <authorList>
            <person name="Buettner E."/>
        </authorList>
    </citation>
    <scope>NUCLEOTIDE SEQUENCE</scope>
    <source>
        <strain evidence="1">CP14</strain>
    </source>
</reference>
<gene>
    <name evidence="1" type="ORF">ONZ43_g4472</name>
</gene>
<keyword evidence="2" id="KW-1185">Reference proteome</keyword>
<dbReference type="EMBL" id="JAPESX010001210">
    <property type="protein sequence ID" value="KAJ8116289.1"/>
    <property type="molecule type" value="Genomic_DNA"/>
</dbReference>
<evidence type="ECO:0000313" key="1">
    <source>
        <dbReference type="EMBL" id="KAJ8116289.1"/>
    </source>
</evidence>
<protein>
    <submittedName>
        <fullName evidence="1">Uncharacterized protein</fullName>
    </submittedName>
</protein>
<comment type="caution">
    <text evidence="1">The sequence shown here is derived from an EMBL/GenBank/DDBJ whole genome shotgun (WGS) entry which is preliminary data.</text>
</comment>
<organism evidence="1 2">
    <name type="scientific">Nemania bipapillata</name>
    <dbReference type="NCBI Taxonomy" id="110536"/>
    <lineage>
        <taxon>Eukaryota</taxon>
        <taxon>Fungi</taxon>
        <taxon>Dikarya</taxon>
        <taxon>Ascomycota</taxon>
        <taxon>Pezizomycotina</taxon>
        <taxon>Sordariomycetes</taxon>
        <taxon>Xylariomycetidae</taxon>
        <taxon>Xylariales</taxon>
        <taxon>Xylariaceae</taxon>
        <taxon>Nemania</taxon>
    </lineage>
</organism>
<name>A0ACC2IMK0_9PEZI</name>
<accession>A0ACC2IMK0</accession>
<proteinExistence type="predicted"/>
<dbReference type="Proteomes" id="UP001153334">
    <property type="component" value="Unassembled WGS sequence"/>
</dbReference>
<sequence>MSVTTPAEVPDFTALGVHANKLALGISRFANLPTFNDPNISTKLNKIDDFMQNINTLKQDLTADLTASLTEVITRSFNDLETKLNNKLTKKLDDLETKLTKKLDDVETTLTKKLDDVGTEVKTLERKLSTNIAAR</sequence>
<evidence type="ECO:0000313" key="2">
    <source>
        <dbReference type="Proteomes" id="UP001153334"/>
    </source>
</evidence>